<dbReference type="Proteomes" id="UP001597458">
    <property type="component" value="Unassembled WGS sequence"/>
</dbReference>
<evidence type="ECO:0000256" key="1">
    <source>
        <dbReference type="ARBA" id="ARBA00022801"/>
    </source>
</evidence>
<gene>
    <name evidence="3" type="ORF">ACFSTF_02500</name>
</gene>
<dbReference type="RefSeq" id="WP_181406355.1">
    <property type="nucleotide sequence ID" value="NZ_JBHUMR010000007.1"/>
</dbReference>
<reference evidence="4" key="1">
    <citation type="journal article" date="2019" name="Int. J. Syst. Evol. Microbiol.">
        <title>The Global Catalogue of Microorganisms (GCM) 10K type strain sequencing project: providing services to taxonomists for standard genome sequencing and annotation.</title>
        <authorList>
            <consortium name="The Broad Institute Genomics Platform"/>
            <consortium name="The Broad Institute Genome Sequencing Center for Infectious Disease"/>
            <person name="Wu L."/>
            <person name="Ma J."/>
        </authorList>
    </citation>
    <scope>NUCLEOTIDE SEQUENCE [LARGE SCALE GENOMIC DNA]</scope>
    <source>
        <strain evidence="4">TISTR 2241</strain>
    </source>
</reference>
<dbReference type="SUPFAM" id="SSF51338">
    <property type="entry name" value="Composite domain of metallo-dependent hydrolases"/>
    <property type="match status" value="1"/>
</dbReference>
<dbReference type="SUPFAM" id="SSF51556">
    <property type="entry name" value="Metallo-dependent hydrolases"/>
    <property type="match status" value="1"/>
</dbReference>
<dbReference type="Pfam" id="PF01979">
    <property type="entry name" value="Amidohydro_1"/>
    <property type="match status" value="1"/>
</dbReference>
<evidence type="ECO:0000259" key="2">
    <source>
        <dbReference type="Pfam" id="PF01979"/>
    </source>
</evidence>
<proteinExistence type="predicted"/>
<name>A0ABW5PLM1_9BACI</name>
<dbReference type="Gene3D" id="2.30.40.10">
    <property type="entry name" value="Urease, subunit C, domain 1"/>
    <property type="match status" value="1"/>
</dbReference>
<dbReference type="InterPro" id="IPR011059">
    <property type="entry name" value="Metal-dep_hydrolase_composite"/>
</dbReference>
<keyword evidence="1" id="KW-0378">Hydrolase</keyword>
<feature type="domain" description="Amidohydrolase-related" evidence="2">
    <location>
        <begin position="58"/>
        <end position="422"/>
    </location>
</feature>
<dbReference type="PANTHER" id="PTHR43794:SF11">
    <property type="entry name" value="AMIDOHYDROLASE-RELATED DOMAIN-CONTAINING PROTEIN"/>
    <property type="match status" value="1"/>
</dbReference>
<dbReference type="Gene3D" id="3.20.20.140">
    <property type="entry name" value="Metal-dependent hydrolases"/>
    <property type="match status" value="1"/>
</dbReference>
<dbReference type="InterPro" id="IPR006680">
    <property type="entry name" value="Amidohydro-rel"/>
</dbReference>
<evidence type="ECO:0000313" key="4">
    <source>
        <dbReference type="Proteomes" id="UP001597458"/>
    </source>
</evidence>
<keyword evidence="4" id="KW-1185">Reference proteome</keyword>
<dbReference type="InterPro" id="IPR050287">
    <property type="entry name" value="MTA/SAH_deaminase"/>
</dbReference>
<sequence length="477" mass="53581">MSLYIKNATIITMDPKYGIVHGGLIIKNGTIHAIVDAAQNQELDRSNIDEEYDAEGYVIIPGLINSHYHSYANLLKGFGNDLPLEIWSIFTVAYGQSIDEEGSALAVTLGTMEMMKNGITCCLDHFPHLLRTESALMAYQQSGMRVIFAPMLQDIPDYRLLPVSLPIEEYIRLEKTKPKSPSDMLTYYEDLIQRWHGKDAKIQIAVGPNAPQRCSEGMLQIGKQLSQTNHLHLHTHLLETKIQANLGGAVHLLQKTGMLDSPISLAHSVWLKPEEMNLIEGKPVTIVHNPASNMILGSGKAPILEYLKRGISVALGTDASNCGTEHNLFETMRLALMLQRSGETDYRKWLHHEDVFRMATIGGAKAVGMERKIGILSPGACADLVLLKKDSISLTPLNNLLKQIVYYGNGRDVESVMINGQWTIKNGKFVTLNEKQIIQKAKMYREKMKKGAFQAVQQARQQQPYFERMYREFFNLE</sequence>
<dbReference type="PANTHER" id="PTHR43794">
    <property type="entry name" value="AMINOHYDROLASE SSNA-RELATED"/>
    <property type="match status" value="1"/>
</dbReference>
<accession>A0ABW5PLM1</accession>
<protein>
    <submittedName>
        <fullName evidence="3">Amidohydrolase family protein</fullName>
    </submittedName>
</protein>
<comment type="caution">
    <text evidence="3">The sequence shown here is derived from an EMBL/GenBank/DDBJ whole genome shotgun (WGS) entry which is preliminary data.</text>
</comment>
<organism evidence="3 4">
    <name type="scientific">Terrilactibacillus laevilacticus</name>
    <dbReference type="NCBI Taxonomy" id="1380157"/>
    <lineage>
        <taxon>Bacteria</taxon>
        <taxon>Bacillati</taxon>
        <taxon>Bacillota</taxon>
        <taxon>Bacilli</taxon>
        <taxon>Bacillales</taxon>
        <taxon>Bacillaceae</taxon>
        <taxon>Terrilactibacillus</taxon>
    </lineage>
</organism>
<evidence type="ECO:0000313" key="3">
    <source>
        <dbReference type="EMBL" id="MFD2616181.1"/>
    </source>
</evidence>
<dbReference type="EMBL" id="JBHUMR010000007">
    <property type="protein sequence ID" value="MFD2616181.1"/>
    <property type="molecule type" value="Genomic_DNA"/>
</dbReference>
<dbReference type="InterPro" id="IPR032466">
    <property type="entry name" value="Metal_Hydrolase"/>
</dbReference>